<keyword evidence="7" id="KW-0560">Oxidoreductase</keyword>
<dbReference type="GO" id="GO:0020037">
    <property type="term" value="F:heme binding"/>
    <property type="evidence" value="ECO:0007669"/>
    <property type="project" value="InterPro"/>
</dbReference>
<dbReference type="GO" id="GO:0004497">
    <property type="term" value="F:monooxygenase activity"/>
    <property type="evidence" value="ECO:0007669"/>
    <property type="project" value="UniProtKB-KW"/>
</dbReference>
<dbReference type="PROSITE" id="PS00086">
    <property type="entry name" value="CYTOCHROME_P450"/>
    <property type="match status" value="1"/>
</dbReference>
<dbReference type="HOGENOM" id="CLU_018012_4_2_1"/>
<dbReference type="PANTHER" id="PTHR47582">
    <property type="entry name" value="P450, PUTATIVE (EUROFUNG)-RELATED"/>
    <property type="match status" value="1"/>
</dbReference>
<evidence type="ECO:0008006" key="10">
    <source>
        <dbReference type="Google" id="ProtNLM"/>
    </source>
</evidence>
<sequence>MSLNMLLLPPWLLAGFITVYTAIYWFSTRPHDAREPPVIPSGIPYVGHLLGMVLQGGRYIKELGLEHSKKPIFTLAVPNSRIYIVTDASLAAAVQRSSRALSFTPIIPEVTERVFGLDKATKAIASKNLDPGPGETGGFLSEIQEMTYAWLGPGDYLGQLTLEAVREMKIEVEHCKNMISLKVSQTDTVDLLGWVQRLVSISTAKYLYGPDNPIARNPGLVEAFWDFDHGLGLLLFNVLPAITAPRAWRGREKLVAALAEYLESGTYKTGSKIIQERVRIALKHGWTLQTAAREELSFLFAGIVNATTSTFWIVLQIFANPDLLAGVRGELQNVMIKGKEAGPNTLAIDDLRNNCPLLVAVYRECLRLNSDNNSIRMVKQTTILADRWYLAKGSIVQIAGGVIHADPSIWGSNVYEFDPTRFLGHDGLESERRKERQFHPAAFRAFGGGKTLCPGRHFAMSEILSLVALIVLQFDIEAPKGGRIKVPKKNDTVLPVHILEPAELVKVLLRPRDGGTVRITLTRE</sequence>
<dbReference type="CDD" id="cd11040">
    <property type="entry name" value="CYP7_CYP8-like"/>
    <property type="match status" value="1"/>
</dbReference>
<feature type="binding site" description="axial binding residue" evidence="6">
    <location>
        <position position="453"/>
    </location>
    <ligand>
        <name>heme</name>
        <dbReference type="ChEBI" id="CHEBI:30413"/>
    </ligand>
    <ligandPart>
        <name>Fe</name>
        <dbReference type="ChEBI" id="CHEBI:18248"/>
    </ligandPart>
</feature>
<evidence type="ECO:0000256" key="2">
    <source>
        <dbReference type="ARBA" id="ARBA00010617"/>
    </source>
</evidence>
<dbReference type="Proteomes" id="UP000030651">
    <property type="component" value="Unassembled WGS sequence"/>
</dbReference>
<dbReference type="AlphaFoldDB" id="W3WVG8"/>
<gene>
    <name evidence="8" type="ORF">PFICI_09930</name>
</gene>
<evidence type="ECO:0000256" key="3">
    <source>
        <dbReference type="ARBA" id="ARBA00022723"/>
    </source>
</evidence>
<dbReference type="PRINTS" id="PR00465">
    <property type="entry name" value="EP450IV"/>
</dbReference>
<accession>W3WVG8</accession>
<dbReference type="GeneID" id="19274943"/>
<keyword evidence="4 6" id="KW-0408">Iron</keyword>
<dbReference type="RefSeq" id="XP_007836702.1">
    <property type="nucleotide sequence ID" value="XM_007838511.1"/>
</dbReference>
<evidence type="ECO:0000256" key="7">
    <source>
        <dbReference type="RuleBase" id="RU000461"/>
    </source>
</evidence>
<evidence type="ECO:0000313" key="8">
    <source>
        <dbReference type="EMBL" id="ETS77868.1"/>
    </source>
</evidence>
<dbReference type="PANTHER" id="PTHR47582:SF1">
    <property type="entry name" value="P450, PUTATIVE (EUROFUNG)-RELATED"/>
    <property type="match status" value="1"/>
</dbReference>
<dbReference type="Gene3D" id="1.10.630.10">
    <property type="entry name" value="Cytochrome P450"/>
    <property type="match status" value="1"/>
</dbReference>
<evidence type="ECO:0000313" key="9">
    <source>
        <dbReference type="Proteomes" id="UP000030651"/>
    </source>
</evidence>
<dbReference type="InterPro" id="IPR001128">
    <property type="entry name" value="Cyt_P450"/>
</dbReference>
<dbReference type="OMA" id="WGFGTTQ"/>
<dbReference type="SUPFAM" id="SSF48264">
    <property type="entry name" value="Cytochrome P450"/>
    <property type="match status" value="1"/>
</dbReference>
<proteinExistence type="inferred from homology"/>
<dbReference type="GO" id="GO:0005506">
    <property type="term" value="F:iron ion binding"/>
    <property type="evidence" value="ECO:0007669"/>
    <property type="project" value="InterPro"/>
</dbReference>
<dbReference type="InParanoid" id="W3WVG8"/>
<dbReference type="InterPro" id="IPR036396">
    <property type="entry name" value="Cyt_P450_sf"/>
</dbReference>
<evidence type="ECO:0000256" key="5">
    <source>
        <dbReference type="ARBA" id="ARBA00023033"/>
    </source>
</evidence>
<dbReference type="InterPro" id="IPR017972">
    <property type="entry name" value="Cyt_P450_CS"/>
</dbReference>
<comment type="similarity">
    <text evidence="2 7">Belongs to the cytochrome P450 family.</text>
</comment>
<organism evidence="8 9">
    <name type="scientific">Pestalotiopsis fici (strain W106-1 / CGMCC3.15140)</name>
    <dbReference type="NCBI Taxonomy" id="1229662"/>
    <lineage>
        <taxon>Eukaryota</taxon>
        <taxon>Fungi</taxon>
        <taxon>Dikarya</taxon>
        <taxon>Ascomycota</taxon>
        <taxon>Pezizomycotina</taxon>
        <taxon>Sordariomycetes</taxon>
        <taxon>Xylariomycetidae</taxon>
        <taxon>Amphisphaeriales</taxon>
        <taxon>Sporocadaceae</taxon>
        <taxon>Pestalotiopsis</taxon>
    </lineage>
</organism>
<protein>
    <recommendedName>
        <fullName evidence="10">Cytochrome P450</fullName>
    </recommendedName>
</protein>
<dbReference type="eggNOG" id="KOG0684">
    <property type="taxonomic scope" value="Eukaryota"/>
</dbReference>
<dbReference type="GO" id="GO:0016705">
    <property type="term" value="F:oxidoreductase activity, acting on paired donors, with incorporation or reduction of molecular oxygen"/>
    <property type="evidence" value="ECO:0007669"/>
    <property type="project" value="InterPro"/>
</dbReference>
<keyword evidence="6 7" id="KW-0349">Heme</keyword>
<evidence type="ECO:0000256" key="1">
    <source>
        <dbReference type="ARBA" id="ARBA00001971"/>
    </source>
</evidence>
<dbReference type="EMBL" id="KI912115">
    <property type="protein sequence ID" value="ETS77868.1"/>
    <property type="molecule type" value="Genomic_DNA"/>
</dbReference>
<keyword evidence="3 6" id="KW-0479">Metal-binding</keyword>
<dbReference type="KEGG" id="pfy:PFICI_09930"/>
<dbReference type="Pfam" id="PF00067">
    <property type="entry name" value="p450"/>
    <property type="match status" value="1"/>
</dbReference>
<name>W3WVG8_PESFW</name>
<dbReference type="STRING" id="1229662.W3WVG8"/>
<reference evidence="9" key="1">
    <citation type="journal article" date="2015" name="BMC Genomics">
        <title>Genomic and transcriptomic analysis of the endophytic fungus Pestalotiopsis fici reveals its lifestyle and high potential for synthesis of natural products.</title>
        <authorList>
            <person name="Wang X."/>
            <person name="Zhang X."/>
            <person name="Liu L."/>
            <person name="Xiang M."/>
            <person name="Wang W."/>
            <person name="Sun X."/>
            <person name="Che Y."/>
            <person name="Guo L."/>
            <person name="Liu G."/>
            <person name="Guo L."/>
            <person name="Wang C."/>
            <person name="Yin W.B."/>
            <person name="Stadler M."/>
            <person name="Zhang X."/>
            <person name="Liu X."/>
        </authorList>
    </citation>
    <scope>NUCLEOTIDE SEQUENCE [LARGE SCALE GENOMIC DNA]</scope>
    <source>
        <strain evidence="9">W106-1 / CGMCC3.15140</strain>
    </source>
</reference>
<dbReference type="InterPro" id="IPR053007">
    <property type="entry name" value="CYP450_monoxygenase_sec-met"/>
</dbReference>
<dbReference type="OrthoDB" id="3366823at2759"/>
<keyword evidence="5 7" id="KW-0503">Monooxygenase</keyword>
<evidence type="ECO:0000256" key="4">
    <source>
        <dbReference type="ARBA" id="ARBA00023004"/>
    </source>
</evidence>
<dbReference type="InterPro" id="IPR002403">
    <property type="entry name" value="Cyt_P450_E_grp-IV"/>
</dbReference>
<evidence type="ECO:0000256" key="6">
    <source>
        <dbReference type="PIRSR" id="PIRSR602403-1"/>
    </source>
</evidence>
<keyword evidence="9" id="KW-1185">Reference proteome</keyword>
<comment type="cofactor">
    <cofactor evidence="1 6">
        <name>heme</name>
        <dbReference type="ChEBI" id="CHEBI:30413"/>
    </cofactor>
</comment>